<name>A0A2N3QJI5_9BIFI</name>
<keyword evidence="7" id="KW-0378">Hydrolase</keyword>
<feature type="domain" description="Glucosamine/galactosamine-6-phosphate isomerase" evidence="8">
    <location>
        <begin position="11"/>
        <end position="254"/>
    </location>
</feature>
<dbReference type="EMBL" id="PCGZ01000003">
    <property type="protein sequence ID" value="PKU91606.1"/>
    <property type="molecule type" value="Genomic_DNA"/>
</dbReference>
<dbReference type="PANTHER" id="PTHR11054">
    <property type="entry name" value="6-PHOSPHOGLUCONOLACTONASE"/>
    <property type="match status" value="1"/>
</dbReference>
<dbReference type="UniPathway" id="UPA00115">
    <property type="reaction ID" value="UER00409"/>
</dbReference>
<dbReference type="InterPro" id="IPR039104">
    <property type="entry name" value="6PGL"/>
</dbReference>
<dbReference type="InterPro" id="IPR005900">
    <property type="entry name" value="6-phosphogluconolactonase_DevB"/>
</dbReference>
<dbReference type="Proteomes" id="UP000233730">
    <property type="component" value="Unassembled WGS sequence"/>
</dbReference>
<evidence type="ECO:0000259" key="8">
    <source>
        <dbReference type="Pfam" id="PF01182"/>
    </source>
</evidence>
<dbReference type="RefSeq" id="WP_101429652.1">
    <property type="nucleotide sequence ID" value="NZ_PCGZ01000003.1"/>
</dbReference>
<dbReference type="AlphaFoldDB" id="A0A2N3QJI5"/>
<dbReference type="GO" id="GO:0005975">
    <property type="term" value="P:carbohydrate metabolic process"/>
    <property type="evidence" value="ECO:0007669"/>
    <property type="project" value="UniProtKB-UniRule"/>
</dbReference>
<comment type="pathway">
    <text evidence="3 7">Carbohydrate degradation; pentose phosphate pathway; D-ribulose 5-phosphate from D-glucose 6-phosphate (oxidative stage): step 2/3.</text>
</comment>
<evidence type="ECO:0000256" key="1">
    <source>
        <dbReference type="ARBA" id="ARBA00000832"/>
    </source>
</evidence>
<dbReference type="EC" id="3.1.1.31" evidence="5 7"/>
<gene>
    <name evidence="7" type="primary">pgl</name>
    <name evidence="9" type="ORF">CQR46_0694</name>
</gene>
<protein>
    <recommendedName>
        <fullName evidence="6 7">6-phosphogluconolactonase</fullName>
        <shortName evidence="7">6PGL</shortName>
        <ecNumber evidence="5 7">3.1.1.31</ecNumber>
    </recommendedName>
</protein>
<dbReference type="NCBIfam" id="TIGR01198">
    <property type="entry name" value="pgl"/>
    <property type="match status" value="1"/>
</dbReference>
<organism evidence="9 10">
    <name type="scientific">Bifidobacterium pseudolongum subsp. globosum</name>
    <dbReference type="NCBI Taxonomy" id="1690"/>
    <lineage>
        <taxon>Bacteria</taxon>
        <taxon>Bacillati</taxon>
        <taxon>Actinomycetota</taxon>
        <taxon>Actinomycetes</taxon>
        <taxon>Bifidobacteriales</taxon>
        <taxon>Bifidobacteriaceae</taxon>
        <taxon>Bifidobacterium</taxon>
    </lineage>
</organism>
<proteinExistence type="inferred from homology"/>
<accession>A0A2N3QJI5</accession>
<evidence type="ECO:0000256" key="5">
    <source>
        <dbReference type="ARBA" id="ARBA00013198"/>
    </source>
</evidence>
<comment type="similarity">
    <text evidence="4 7">Belongs to the glucosamine/galactosamine-6-phosphate isomerase family. 6-phosphogluconolactonase subfamily.</text>
</comment>
<evidence type="ECO:0000256" key="2">
    <source>
        <dbReference type="ARBA" id="ARBA00002681"/>
    </source>
</evidence>
<dbReference type="GO" id="GO:0006098">
    <property type="term" value="P:pentose-phosphate shunt"/>
    <property type="evidence" value="ECO:0007669"/>
    <property type="project" value="UniProtKB-UniPathway"/>
</dbReference>
<dbReference type="Gene3D" id="3.40.50.1360">
    <property type="match status" value="1"/>
</dbReference>
<dbReference type="InterPro" id="IPR037171">
    <property type="entry name" value="NagB/RpiA_transferase-like"/>
</dbReference>
<evidence type="ECO:0000256" key="4">
    <source>
        <dbReference type="ARBA" id="ARBA00010662"/>
    </source>
</evidence>
<dbReference type="PANTHER" id="PTHR11054:SF0">
    <property type="entry name" value="6-PHOSPHOGLUCONOLACTONASE"/>
    <property type="match status" value="1"/>
</dbReference>
<dbReference type="Pfam" id="PF01182">
    <property type="entry name" value="Glucosamine_iso"/>
    <property type="match status" value="1"/>
</dbReference>
<comment type="catalytic activity">
    <reaction evidence="1 7">
        <text>6-phospho-D-glucono-1,5-lactone + H2O = 6-phospho-D-gluconate + H(+)</text>
        <dbReference type="Rhea" id="RHEA:12556"/>
        <dbReference type="ChEBI" id="CHEBI:15377"/>
        <dbReference type="ChEBI" id="CHEBI:15378"/>
        <dbReference type="ChEBI" id="CHEBI:57955"/>
        <dbReference type="ChEBI" id="CHEBI:58759"/>
        <dbReference type="EC" id="3.1.1.31"/>
    </reaction>
</comment>
<reference evidence="9 10" key="1">
    <citation type="submission" date="2017-10" db="EMBL/GenBank/DDBJ databases">
        <title>Bifidobacterium genomics.</title>
        <authorList>
            <person name="Lugli G.A."/>
            <person name="Milani C."/>
            <person name="Mancabelli L."/>
        </authorList>
    </citation>
    <scope>NUCLEOTIDE SEQUENCE [LARGE SCALE GENOMIC DNA]</scope>
    <source>
        <strain evidence="9 10">1524B</strain>
    </source>
</reference>
<evidence type="ECO:0000313" key="10">
    <source>
        <dbReference type="Proteomes" id="UP000233730"/>
    </source>
</evidence>
<comment type="caution">
    <text evidence="9">The sequence shown here is derived from an EMBL/GenBank/DDBJ whole genome shotgun (WGS) entry which is preliminary data.</text>
</comment>
<dbReference type="GO" id="GO:0017057">
    <property type="term" value="F:6-phosphogluconolactonase activity"/>
    <property type="evidence" value="ECO:0007669"/>
    <property type="project" value="UniProtKB-UniRule"/>
</dbReference>
<evidence type="ECO:0000256" key="7">
    <source>
        <dbReference type="RuleBase" id="RU365095"/>
    </source>
</evidence>
<dbReference type="CDD" id="cd01400">
    <property type="entry name" value="6PGL"/>
    <property type="match status" value="1"/>
</dbReference>
<evidence type="ECO:0000256" key="6">
    <source>
        <dbReference type="ARBA" id="ARBA00020337"/>
    </source>
</evidence>
<comment type="function">
    <text evidence="2 7">Hydrolysis of 6-phosphogluconolactone to 6-phosphogluconate.</text>
</comment>
<dbReference type="InterPro" id="IPR006148">
    <property type="entry name" value="Glc/Gal-6P_isomerase"/>
</dbReference>
<evidence type="ECO:0000256" key="3">
    <source>
        <dbReference type="ARBA" id="ARBA00004961"/>
    </source>
</evidence>
<dbReference type="SUPFAM" id="SSF100950">
    <property type="entry name" value="NagB/RpiA/CoA transferase-like"/>
    <property type="match status" value="1"/>
</dbReference>
<sequence length="268" mass="29022">MHERTLIVYPDSRLLAQAVAARTLLMLNEVLGTPGRDRADIAVTGGTDGTAILESMASSALLDIVDWSRVHVWWGDERFVAADSDERNDRAARAALFDALIAEGRMGDAQIHAMPADGRSAEARAHATAHDDGEALEHAAARYQKELLHELGEAAAMDLMMFGVGPDGHFASLFPGRPQLGLDGDDVLVTGVQDSPKPPPLRLTMTVPMIARSARVWMCGSRPGKAEAMAHTFLQRRDTAFPGSFADATQEVLWICDGDSAARIRQRQ</sequence>
<evidence type="ECO:0000313" key="9">
    <source>
        <dbReference type="EMBL" id="PKU91606.1"/>
    </source>
</evidence>